<keyword evidence="10" id="KW-1185">Reference proteome</keyword>
<dbReference type="InterPro" id="IPR018584">
    <property type="entry name" value="GT87"/>
</dbReference>
<feature type="transmembrane region" description="Helical" evidence="8">
    <location>
        <begin position="232"/>
        <end position="248"/>
    </location>
</feature>
<evidence type="ECO:0000256" key="2">
    <source>
        <dbReference type="ARBA" id="ARBA00022475"/>
    </source>
</evidence>
<feature type="transmembrane region" description="Helical" evidence="8">
    <location>
        <begin position="200"/>
        <end position="220"/>
    </location>
</feature>
<evidence type="ECO:0000256" key="7">
    <source>
        <dbReference type="ARBA" id="ARBA00024033"/>
    </source>
</evidence>
<evidence type="ECO:0000256" key="3">
    <source>
        <dbReference type="ARBA" id="ARBA00022679"/>
    </source>
</evidence>
<evidence type="ECO:0000313" key="10">
    <source>
        <dbReference type="Proteomes" id="UP001592528"/>
    </source>
</evidence>
<protein>
    <submittedName>
        <fullName evidence="9">Glycosyltransferase 87 family protein</fullName>
    </submittedName>
</protein>
<feature type="transmembrane region" description="Helical" evidence="8">
    <location>
        <begin position="161"/>
        <end position="194"/>
    </location>
</feature>
<comment type="similarity">
    <text evidence="7">Belongs to the glycosyltransferase 87 family.</text>
</comment>
<name>A0ABV6UXJ9_9ACTN</name>
<dbReference type="EMBL" id="JBHEZZ010000027">
    <property type="protein sequence ID" value="MFC1406200.1"/>
    <property type="molecule type" value="Genomic_DNA"/>
</dbReference>
<keyword evidence="6 8" id="KW-0472">Membrane</keyword>
<keyword evidence="5 8" id="KW-1133">Transmembrane helix</keyword>
<dbReference type="RefSeq" id="WP_063757401.1">
    <property type="nucleotide sequence ID" value="NZ_JBHEZZ010000027.1"/>
</dbReference>
<evidence type="ECO:0000313" key="9">
    <source>
        <dbReference type="EMBL" id="MFC1406200.1"/>
    </source>
</evidence>
<feature type="transmembrane region" description="Helical" evidence="8">
    <location>
        <begin position="329"/>
        <end position="347"/>
    </location>
</feature>
<gene>
    <name evidence="9" type="ORF">ACEZDJ_33395</name>
</gene>
<keyword evidence="2" id="KW-1003">Cell membrane</keyword>
<accession>A0ABV6UXJ9</accession>
<feature type="transmembrane region" description="Helical" evidence="8">
    <location>
        <begin position="403"/>
        <end position="426"/>
    </location>
</feature>
<comment type="subcellular location">
    <subcellularLocation>
        <location evidence="1">Cell membrane</location>
        <topology evidence="1">Multi-pass membrane protein</topology>
    </subcellularLocation>
</comment>
<reference evidence="9 10" key="1">
    <citation type="submission" date="2024-09" db="EMBL/GenBank/DDBJ databases">
        <authorList>
            <person name="Lee S.D."/>
        </authorList>
    </citation>
    <scope>NUCLEOTIDE SEQUENCE [LARGE SCALE GENOMIC DNA]</scope>
    <source>
        <strain evidence="9 10">N1-5</strain>
    </source>
</reference>
<evidence type="ECO:0000256" key="1">
    <source>
        <dbReference type="ARBA" id="ARBA00004651"/>
    </source>
</evidence>
<keyword evidence="3" id="KW-0808">Transferase</keyword>
<dbReference type="Proteomes" id="UP001592528">
    <property type="component" value="Unassembled WGS sequence"/>
</dbReference>
<evidence type="ECO:0000256" key="8">
    <source>
        <dbReference type="SAM" id="Phobius"/>
    </source>
</evidence>
<evidence type="ECO:0000256" key="5">
    <source>
        <dbReference type="ARBA" id="ARBA00022989"/>
    </source>
</evidence>
<comment type="caution">
    <text evidence="9">The sequence shown here is derived from an EMBL/GenBank/DDBJ whole genome shotgun (WGS) entry which is preliminary data.</text>
</comment>
<proteinExistence type="inferred from homology"/>
<evidence type="ECO:0000256" key="4">
    <source>
        <dbReference type="ARBA" id="ARBA00022692"/>
    </source>
</evidence>
<sequence>MFHPVVRSTQRFPVGLQSPGEDSITTQLHPLSRPAEPADDPALSRARATRRAWAAVAVSWAATRTLVMLMVLGLLQLGTSDVTSDVKVIYQGWAQVLQTGTFPLDDVTWQYPPLTALVMLLPHWLPWTYFTGFLVMVAVADALVLGLLLRASRHGRSRAGAWLWALVVPLLGPTVYCRFDLVVTAVAVVGLLAAATRPRLGGVLAGMGAMLKVWPVLMVLGTPRGRRTRETWTAMVVSALAIGFYYAVTNVGAYSFMSFQENRGVEIESLGAIPFYLAHLFGWRGHAEMHYGSTEFLGTGVQLVGKLMVALSLAAFAWLLLWRFRARRWTAATPADAALAALLLFTVTSRVISPQYLVWLIGVAAVCLVSPHTTQRPTAWLIAAASLFTFLEFPVFFGDLAAFKPLGVSVLVVRNLLLAAAALVSCRRLWCATVRPEPEAVPDMVPAALSEGLPVALPETLPEAAATDPETEPSC</sequence>
<dbReference type="Pfam" id="PF09594">
    <property type="entry name" value="GT87"/>
    <property type="match status" value="1"/>
</dbReference>
<feature type="transmembrane region" description="Helical" evidence="8">
    <location>
        <begin position="127"/>
        <end position="149"/>
    </location>
</feature>
<evidence type="ECO:0000256" key="6">
    <source>
        <dbReference type="ARBA" id="ARBA00023136"/>
    </source>
</evidence>
<feature type="transmembrane region" description="Helical" evidence="8">
    <location>
        <begin position="52"/>
        <end position="75"/>
    </location>
</feature>
<feature type="transmembrane region" description="Helical" evidence="8">
    <location>
        <begin position="303"/>
        <end position="322"/>
    </location>
</feature>
<keyword evidence="4 8" id="KW-0812">Transmembrane</keyword>
<feature type="transmembrane region" description="Helical" evidence="8">
    <location>
        <begin position="353"/>
        <end position="371"/>
    </location>
</feature>
<feature type="transmembrane region" description="Helical" evidence="8">
    <location>
        <begin position="378"/>
        <end position="397"/>
    </location>
</feature>
<organism evidence="9 10">
    <name type="scientific">Streptacidiphilus cavernicola</name>
    <dbReference type="NCBI Taxonomy" id="3342716"/>
    <lineage>
        <taxon>Bacteria</taxon>
        <taxon>Bacillati</taxon>
        <taxon>Actinomycetota</taxon>
        <taxon>Actinomycetes</taxon>
        <taxon>Kitasatosporales</taxon>
        <taxon>Streptomycetaceae</taxon>
        <taxon>Streptacidiphilus</taxon>
    </lineage>
</organism>